<protein>
    <submittedName>
        <fullName evidence="2">Uncharacterized protein</fullName>
    </submittedName>
</protein>
<feature type="transmembrane region" description="Helical" evidence="1">
    <location>
        <begin position="163"/>
        <end position="181"/>
    </location>
</feature>
<dbReference type="OrthoDB" id="17328at2759"/>
<dbReference type="OMA" id="APVYMIY"/>
<accession>A0A137P721</accession>
<feature type="transmembrane region" description="Helical" evidence="1">
    <location>
        <begin position="29"/>
        <end position="48"/>
    </location>
</feature>
<feature type="transmembrane region" description="Helical" evidence="1">
    <location>
        <begin position="125"/>
        <end position="143"/>
    </location>
</feature>
<dbReference type="PANTHER" id="PTHR20948:SF2">
    <property type="entry name" value="TRANSMEMBRANE PROTEIN 164"/>
    <property type="match status" value="1"/>
</dbReference>
<feature type="transmembrane region" description="Helical" evidence="1">
    <location>
        <begin position="98"/>
        <end position="116"/>
    </location>
</feature>
<name>A0A137P721_CONC2</name>
<keyword evidence="3" id="KW-1185">Reference proteome</keyword>
<dbReference type="PANTHER" id="PTHR20948">
    <property type="entry name" value="TRANSMEMBRANE PROTEIN 164"/>
    <property type="match status" value="1"/>
</dbReference>
<dbReference type="Proteomes" id="UP000070444">
    <property type="component" value="Unassembled WGS sequence"/>
</dbReference>
<feature type="transmembrane region" description="Helical" evidence="1">
    <location>
        <begin position="231"/>
        <end position="251"/>
    </location>
</feature>
<gene>
    <name evidence="2" type="ORF">CONCODRAFT_78657</name>
</gene>
<dbReference type="Pfam" id="PF14808">
    <property type="entry name" value="TMEM164"/>
    <property type="match status" value="1"/>
</dbReference>
<dbReference type="AlphaFoldDB" id="A0A137P721"/>
<feature type="transmembrane region" description="Helical" evidence="1">
    <location>
        <begin position="188"/>
        <end position="211"/>
    </location>
</feature>
<reference evidence="2 3" key="1">
    <citation type="journal article" date="2015" name="Genome Biol. Evol.">
        <title>Phylogenomic analyses indicate that early fungi evolved digesting cell walls of algal ancestors of land plants.</title>
        <authorList>
            <person name="Chang Y."/>
            <person name="Wang S."/>
            <person name="Sekimoto S."/>
            <person name="Aerts A.L."/>
            <person name="Choi C."/>
            <person name="Clum A."/>
            <person name="LaButti K.M."/>
            <person name="Lindquist E.A."/>
            <person name="Yee Ngan C."/>
            <person name="Ohm R.A."/>
            <person name="Salamov A.A."/>
            <person name="Grigoriev I.V."/>
            <person name="Spatafora J.W."/>
            <person name="Berbee M.L."/>
        </authorList>
    </citation>
    <scope>NUCLEOTIDE SEQUENCE [LARGE SCALE GENOMIC DNA]</scope>
    <source>
        <strain evidence="2 3">NRRL 28638</strain>
    </source>
</reference>
<dbReference type="InterPro" id="IPR026508">
    <property type="entry name" value="TMEM164"/>
</dbReference>
<evidence type="ECO:0000313" key="2">
    <source>
        <dbReference type="EMBL" id="KXN70798.1"/>
    </source>
</evidence>
<sequence length="278" mass="31861">MPFSRVLSLETDGTEGTWYISPFQHGVEFVFSIILCSYLTYYGFKALLSNKNPYVKQTQKYQNLNKKVTFLEGVATLAVIVSYFFMFLHKYQRGQLSYVVQMCHFHLGLLLITLLSPKKWFLTHLVYNLELYAIYGTVLALLLPDTRGISLFFEMGNFYLEHYLLLLVPFVMMFSGRYATWNLNLPTFLLALCSKLALVMLYSTPVALKLGTNLNYALSPPPGILETPGPYFKLAMIVLTMIFSLISRIIIVESGSLTIMFVYKLGYLLNTSKEEKIE</sequence>
<keyword evidence="1" id="KW-0472">Membrane</keyword>
<dbReference type="EMBL" id="KQ964492">
    <property type="protein sequence ID" value="KXN70798.1"/>
    <property type="molecule type" value="Genomic_DNA"/>
</dbReference>
<organism evidence="2 3">
    <name type="scientific">Conidiobolus coronatus (strain ATCC 28846 / CBS 209.66 / NRRL 28638)</name>
    <name type="common">Delacroixia coronata</name>
    <dbReference type="NCBI Taxonomy" id="796925"/>
    <lineage>
        <taxon>Eukaryota</taxon>
        <taxon>Fungi</taxon>
        <taxon>Fungi incertae sedis</taxon>
        <taxon>Zoopagomycota</taxon>
        <taxon>Entomophthoromycotina</taxon>
        <taxon>Entomophthoromycetes</taxon>
        <taxon>Entomophthorales</taxon>
        <taxon>Ancylistaceae</taxon>
        <taxon>Conidiobolus</taxon>
    </lineage>
</organism>
<evidence type="ECO:0000256" key="1">
    <source>
        <dbReference type="SAM" id="Phobius"/>
    </source>
</evidence>
<feature type="transmembrane region" description="Helical" evidence="1">
    <location>
        <begin position="68"/>
        <end position="86"/>
    </location>
</feature>
<keyword evidence="1" id="KW-0812">Transmembrane</keyword>
<evidence type="ECO:0000313" key="3">
    <source>
        <dbReference type="Proteomes" id="UP000070444"/>
    </source>
</evidence>
<keyword evidence="1" id="KW-1133">Transmembrane helix</keyword>
<proteinExistence type="predicted"/>